<dbReference type="Proteomes" id="UP000002408">
    <property type="component" value="Chromosome"/>
</dbReference>
<dbReference type="AlphaFoldDB" id="A7I7R2"/>
<dbReference type="OrthoDB" id="113823at2157"/>
<dbReference type="eggNOG" id="arCOG10375">
    <property type="taxonomic scope" value="Archaea"/>
</dbReference>
<evidence type="ECO:0008006" key="3">
    <source>
        <dbReference type="Google" id="ProtNLM"/>
    </source>
</evidence>
<dbReference type="EMBL" id="CP000780">
    <property type="protein sequence ID" value="ABS55773.1"/>
    <property type="molecule type" value="Genomic_DNA"/>
</dbReference>
<dbReference type="InterPro" id="IPR009097">
    <property type="entry name" value="Cyclic_Pdiesterase"/>
</dbReference>
<dbReference type="RefSeq" id="WP_012106805.1">
    <property type="nucleotide sequence ID" value="NC_009712.1"/>
</dbReference>
<name>A7I7R2_METB6</name>
<reference evidence="2" key="1">
    <citation type="journal article" date="2015" name="Microbiology">
        <title>Genome of Methanoregula boonei 6A8 reveals adaptations to oligotrophic peatland environments.</title>
        <authorList>
            <person name="Braeuer S."/>
            <person name="Cadillo-Quiroz H."/>
            <person name="Kyrpides N."/>
            <person name="Woyke T."/>
            <person name="Goodwin L."/>
            <person name="Detter C."/>
            <person name="Podell S."/>
            <person name="Yavitt J.B."/>
            <person name="Zinder S.H."/>
        </authorList>
    </citation>
    <scope>NUCLEOTIDE SEQUENCE [LARGE SCALE GENOMIC DNA]</scope>
    <source>
        <strain evidence="2">DSM 21154 / JCM 14090 / 6A8</strain>
    </source>
</reference>
<dbReference type="STRING" id="456442.Mboo_1255"/>
<accession>A7I7R2</accession>
<dbReference type="SUPFAM" id="SSF55144">
    <property type="entry name" value="LigT-like"/>
    <property type="match status" value="1"/>
</dbReference>
<protein>
    <recommendedName>
        <fullName evidence="3">2'-5' RNA ligase family protein</fullName>
    </recommendedName>
</protein>
<dbReference type="Pfam" id="PF13563">
    <property type="entry name" value="2_5_RNA_ligase2"/>
    <property type="match status" value="1"/>
</dbReference>
<dbReference type="HOGENOM" id="CLU_1324017_0_0_2"/>
<evidence type="ECO:0000313" key="2">
    <source>
        <dbReference type="Proteomes" id="UP000002408"/>
    </source>
</evidence>
<dbReference type="KEGG" id="mbn:Mboo_1255"/>
<proteinExistence type="predicted"/>
<evidence type="ECO:0000313" key="1">
    <source>
        <dbReference type="EMBL" id="ABS55773.1"/>
    </source>
</evidence>
<sequence length="207" mass="24303">MTRYLIDIRQMGPVMHQIHALSARLEEKFPIRDRQVVPHITLAGPFSTRDEERLIRDFTRVCENLAGIPQYGVGGYGFFDTSRVVFVTIIPDDCLRQFRATLAEALLPYCTLRDYDRVPAEEFQFHSTLAMKLDWLTFMRLRWYIRHQEPVVHSPHPVRVTLLKNTRILCEYDFARHRMLSGARARSRAMLMRDRDSLKPWGDDPGI</sequence>
<gene>
    <name evidence="1" type="ordered locus">Mboo_1255</name>
</gene>
<keyword evidence="2" id="KW-1185">Reference proteome</keyword>
<dbReference type="GeneID" id="5412084"/>
<dbReference type="Gene3D" id="3.90.1140.10">
    <property type="entry name" value="Cyclic phosphodiesterase"/>
    <property type="match status" value="1"/>
</dbReference>
<organism evidence="1 2">
    <name type="scientific">Methanoregula boonei (strain DSM 21154 / JCM 14090 / 6A8)</name>
    <dbReference type="NCBI Taxonomy" id="456442"/>
    <lineage>
        <taxon>Archaea</taxon>
        <taxon>Methanobacteriati</taxon>
        <taxon>Methanobacteriota</taxon>
        <taxon>Stenosarchaea group</taxon>
        <taxon>Methanomicrobia</taxon>
        <taxon>Methanomicrobiales</taxon>
        <taxon>Methanoregulaceae</taxon>
        <taxon>Methanoregula</taxon>
    </lineage>
</organism>